<dbReference type="Proteomes" id="UP000759443">
    <property type="component" value="Unassembled WGS sequence"/>
</dbReference>
<evidence type="ECO:0000313" key="2">
    <source>
        <dbReference type="EMBL" id="MBP1849842.1"/>
    </source>
</evidence>
<dbReference type="RefSeq" id="WP_280923343.1">
    <property type="nucleotide sequence ID" value="NZ_JAGGJU010000003.1"/>
</dbReference>
<evidence type="ECO:0000313" key="3">
    <source>
        <dbReference type="Proteomes" id="UP000759443"/>
    </source>
</evidence>
<gene>
    <name evidence="2" type="ORF">J2Z17_001263</name>
</gene>
<keyword evidence="1" id="KW-1133">Transmembrane helix</keyword>
<name>A0ABS4DVW5_9HYPH</name>
<sequence length="40" mass="4321">MGYDWDGTRTKRMNLAKTLGLMFLLYSAAAGLAVTGSLLL</sequence>
<organism evidence="2 3">
    <name type="scientific">Rhizobium halophytocola</name>
    <dbReference type="NCBI Taxonomy" id="735519"/>
    <lineage>
        <taxon>Bacteria</taxon>
        <taxon>Pseudomonadati</taxon>
        <taxon>Pseudomonadota</taxon>
        <taxon>Alphaproteobacteria</taxon>
        <taxon>Hyphomicrobiales</taxon>
        <taxon>Rhizobiaceae</taxon>
        <taxon>Rhizobium/Agrobacterium group</taxon>
        <taxon>Rhizobium</taxon>
    </lineage>
</organism>
<keyword evidence="3" id="KW-1185">Reference proteome</keyword>
<proteinExistence type="predicted"/>
<accession>A0ABS4DVW5</accession>
<keyword evidence="1" id="KW-0472">Membrane</keyword>
<comment type="caution">
    <text evidence="2">The sequence shown here is derived from an EMBL/GenBank/DDBJ whole genome shotgun (WGS) entry which is preliminary data.</text>
</comment>
<feature type="transmembrane region" description="Helical" evidence="1">
    <location>
        <begin position="21"/>
        <end position="39"/>
    </location>
</feature>
<dbReference type="EMBL" id="JAGGJU010000003">
    <property type="protein sequence ID" value="MBP1849842.1"/>
    <property type="molecule type" value="Genomic_DNA"/>
</dbReference>
<protein>
    <submittedName>
        <fullName evidence="2">Uncharacterized protein</fullName>
    </submittedName>
</protein>
<keyword evidence="1" id="KW-0812">Transmembrane</keyword>
<evidence type="ECO:0000256" key="1">
    <source>
        <dbReference type="SAM" id="Phobius"/>
    </source>
</evidence>
<reference evidence="2 3" key="1">
    <citation type="submission" date="2021-03" db="EMBL/GenBank/DDBJ databases">
        <title>Genomic Encyclopedia of Type Strains, Phase IV (KMG-IV): sequencing the most valuable type-strain genomes for metagenomic binning, comparative biology and taxonomic classification.</title>
        <authorList>
            <person name="Goeker M."/>
        </authorList>
    </citation>
    <scope>NUCLEOTIDE SEQUENCE [LARGE SCALE GENOMIC DNA]</scope>
    <source>
        <strain evidence="2 3">DSM 21600</strain>
    </source>
</reference>